<protein>
    <recommendedName>
        <fullName evidence="5">Ribosome-recycling factor</fullName>
        <shortName evidence="5">RRF</shortName>
    </recommendedName>
    <alternativeName>
        <fullName evidence="5">Ribosome-releasing factor</fullName>
    </alternativeName>
</protein>
<feature type="coiled-coil region" evidence="6">
    <location>
        <begin position="3"/>
        <end position="30"/>
    </location>
</feature>
<dbReference type="SUPFAM" id="SSF55194">
    <property type="entry name" value="Ribosome recycling factor, RRF"/>
    <property type="match status" value="1"/>
</dbReference>
<dbReference type="GO" id="GO:0006415">
    <property type="term" value="P:translational termination"/>
    <property type="evidence" value="ECO:0007669"/>
    <property type="project" value="UniProtKB-UniRule"/>
</dbReference>
<accession>D2C432</accession>
<comment type="function">
    <text evidence="5">Responsible for the release of ribosomes from messenger RNA at the termination of protein biosynthesis. May increase the efficiency of translation by recycling ribosomes from one round of translation to another.</text>
</comment>
<dbReference type="InterPro" id="IPR023584">
    <property type="entry name" value="Ribosome_recyc_fac_dom"/>
</dbReference>
<dbReference type="Pfam" id="PF01765">
    <property type="entry name" value="RRF"/>
    <property type="match status" value="1"/>
</dbReference>
<evidence type="ECO:0000256" key="1">
    <source>
        <dbReference type="ARBA" id="ARBA00004496"/>
    </source>
</evidence>
<keyword evidence="6" id="KW-0175">Coiled coil</keyword>
<dbReference type="EMBL" id="CP001839">
    <property type="protein sequence ID" value="ADA67486.1"/>
    <property type="molecule type" value="Genomic_DNA"/>
</dbReference>
<dbReference type="HAMAP" id="MF_00040">
    <property type="entry name" value="RRF"/>
    <property type="match status" value="1"/>
</dbReference>
<dbReference type="GO" id="GO:0005737">
    <property type="term" value="C:cytoplasm"/>
    <property type="evidence" value="ECO:0007669"/>
    <property type="project" value="UniProtKB-SubCell"/>
</dbReference>
<dbReference type="PANTHER" id="PTHR20982">
    <property type="entry name" value="RIBOSOME RECYCLING FACTOR"/>
    <property type="match status" value="1"/>
</dbReference>
<evidence type="ECO:0000259" key="7">
    <source>
        <dbReference type="Pfam" id="PF01765"/>
    </source>
</evidence>
<dbReference type="PANTHER" id="PTHR20982:SF3">
    <property type="entry name" value="MITOCHONDRIAL RIBOSOME RECYCLING FACTOR PSEUDO 1"/>
    <property type="match status" value="1"/>
</dbReference>
<proteinExistence type="inferred from homology"/>
<evidence type="ECO:0000256" key="4">
    <source>
        <dbReference type="ARBA" id="ARBA00022917"/>
    </source>
</evidence>
<evidence type="ECO:0000256" key="6">
    <source>
        <dbReference type="SAM" id="Coils"/>
    </source>
</evidence>
<evidence type="ECO:0000313" key="9">
    <source>
        <dbReference type="Proteomes" id="UP000000940"/>
    </source>
</evidence>
<dbReference type="Gene3D" id="1.10.132.20">
    <property type="entry name" value="Ribosome-recycling factor"/>
    <property type="match status" value="1"/>
</dbReference>
<sequence length="185" mass="21451">MVNPIIKEAKEKMKRTLEKIEDELRKMRTGKPSPAILEEIKVDYYGVPTPVNQLATISVSEERTLVIKPWDKSVLSLIEKAINASDLGLNPINDGNVIRLVFPSPTTEQREKWVKKAKEIVEEGKIAIRNIRRDILKKIKEDQKEGKIPEDDAKRLENEIQKLTDEFIENLDKVFEIKKEEIMEF</sequence>
<dbReference type="Gene3D" id="3.30.1360.40">
    <property type="match status" value="1"/>
</dbReference>
<keyword evidence="3 5" id="KW-0963">Cytoplasm</keyword>
<dbReference type="InterPro" id="IPR036191">
    <property type="entry name" value="RRF_sf"/>
</dbReference>
<name>D2C432_THEP2</name>
<dbReference type="RefSeq" id="WP_012896482.1">
    <property type="nucleotide sequence ID" value="NC_013642.1"/>
</dbReference>
<gene>
    <name evidence="5" type="primary">frr</name>
    <name evidence="8" type="ordered locus">Tnap_1404</name>
</gene>
<dbReference type="CDD" id="cd00520">
    <property type="entry name" value="RRF"/>
    <property type="match status" value="1"/>
</dbReference>
<comment type="similarity">
    <text evidence="2 5">Belongs to the RRF family.</text>
</comment>
<comment type="subcellular location">
    <subcellularLocation>
        <location evidence="1 5">Cytoplasm</location>
    </subcellularLocation>
</comment>
<dbReference type="AlphaFoldDB" id="D2C432"/>
<evidence type="ECO:0000256" key="3">
    <source>
        <dbReference type="ARBA" id="ARBA00022490"/>
    </source>
</evidence>
<dbReference type="FunFam" id="3.30.1360.40:FF:000001">
    <property type="entry name" value="Ribosome-recycling factor"/>
    <property type="match status" value="1"/>
</dbReference>
<feature type="domain" description="Ribosome recycling factor" evidence="7">
    <location>
        <begin position="21"/>
        <end position="183"/>
    </location>
</feature>
<dbReference type="GO" id="GO:0043023">
    <property type="term" value="F:ribosomal large subunit binding"/>
    <property type="evidence" value="ECO:0007669"/>
    <property type="project" value="TreeGrafter"/>
</dbReference>
<dbReference type="NCBIfam" id="TIGR00496">
    <property type="entry name" value="frr"/>
    <property type="match status" value="1"/>
</dbReference>
<evidence type="ECO:0000256" key="5">
    <source>
        <dbReference type="HAMAP-Rule" id="MF_00040"/>
    </source>
</evidence>
<evidence type="ECO:0000313" key="8">
    <source>
        <dbReference type="EMBL" id="ADA67486.1"/>
    </source>
</evidence>
<reference evidence="8 9" key="1">
    <citation type="submission" date="2009-12" db="EMBL/GenBank/DDBJ databases">
        <title>Complete sequence of Thermotoga petrophila RKU-1.</title>
        <authorList>
            <consortium name="US DOE Joint Genome Institute"/>
            <person name="Lucas S."/>
            <person name="Copeland A."/>
            <person name="Lapidus A."/>
            <person name="Glavina del Rio T."/>
            <person name="Dalin E."/>
            <person name="Tice H."/>
            <person name="Bruce D."/>
            <person name="Goodwin L."/>
            <person name="Pitluck S."/>
            <person name="Munk A.C."/>
            <person name="Brettin T."/>
            <person name="Detter J.C."/>
            <person name="Han C."/>
            <person name="Tapia R."/>
            <person name="Larimer F."/>
            <person name="Land M."/>
            <person name="Hauser L."/>
            <person name="Kyrpides N."/>
            <person name="Mikhailova N."/>
            <person name="Nelson K.E."/>
            <person name="Gogarten J.P."/>
            <person name="Noll K.M."/>
        </authorList>
    </citation>
    <scope>NUCLEOTIDE SEQUENCE [LARGE SCALE GENOMIC DNA]</scope>
    <source>
        <strain evidence="9">ATCC BAA-489 / DSM 13996 / JCM 10882 / RKU-10</strain>
    </source>
</reference>
<organism evidence="8 9">
    <name type="scientific">Thermotoga petrophila (strain ATCC BAA-489 / DSM 13996 / JCM 10882 / RKU-10)</name>
    <name type="common">Thermotoga naphthophila</name>
    <dbReference type="NCBI Taxonomy" id="590168"/>
    <lineage>
        <taxon>Bacteria</taxon>
        <taxon>Thermotogati</taxon>
        <taxon>Thermotogota</taxon>
        <taxon>Thermotogae</taxon>
        <taxon>Thermotogales</taxon>
        <taxon>Thermotogaceae</taxon>
        <taxon>Thermotoga</taxon>
    </lineage>
</organism>
<keyword evidence="9" id="KW-1185">Reference proteome</keyword>
<dbReference type="Proteomes" id="UP000000940">
    <property type="component" value="Chromosome"/>
</dbReference>
<dbReference type="KEGG" id="tnp:Tnap_1404"/>
<dbReference type="InterPro" id="IPR002661">
    <property type="entry name" value="Ribosome_recyc_fac"/>
</dbReference>
<dbReference type="FunFam" id="1.10.132.20:FF:000001">
    <property type="entry name" value="Ribosome-recycling factor"/>
    <property type="match status" value="1"/>
</dbReference>
<evidence type="ECO:0000256" key="2">
    <source>
        <dbReference type="ARBA" id="ARBA00005912"/>
    </source>
</evidence>
<keyword evidence="4 5" id="KW-0648">Protein biosynthesis</keyword>
<dbReference type="HOGENOM" id="CLU_073981_2_0_0"/>